<feature type="region of interest" description="Disordered" evidence="1">
    <location>
        <begin position="20"/>
        <end position="39"/>
    </location>
</feature>
<dbReference type="GO" id="GO:0016787">
    <property type="term" value="F:hydrolase activity"/>
    <property type="evidence" value="ECO:0007669"/>
    <property type="project" value="UniProtKB-KW"/>
</dbReference>
<dbReference type="InterPro" id="IPR029058">
    <property type="entry name" value="AB_hydrolase_fold"/>
</dbReference>
<comment type="caution">
    <text evidence="3">The sequence shown here is derived from an EMBL/GenBank/DDBJ whole genome shotgun (WGS) entry which is preliminary data.</text>
</comment>
<name>A0A4R2J1V0_9PSEU</name>
<evidence type="ECO:0000313" key="4">
    <source>
        <dbReference type="Proteomes" id="UP000295680"/>
    </source>
</evidence>
<keyword evidence="3" id="KW-0378">Hydrolase</keyword>
<dbReference type="InterPro" id="IPR050583">
    <property type="entry name" value="Mycobacterial_A85_antigen"/>
</dbReference>
<keyword evidence="2" id="KW-0812">Transmembrane</keyword>
<protein>
    <submittedName>
        <fullName evidence="3">S-formylglutathione hydrolase FrmB</fullName>
    </submittedName>
</protein>
<dbReference type="PANTHER" id="PTHR48098:SF1">
    <property type="entry name" value="DIACYLGLYCEROL ACYLTRANSFERASE_MYCOLYLTRANSFERASE AG85A"/>
    <property type="match status" value="1"/>
</dbReference>
<dbReference type="GO" id="GO:0016747">
    <property type="term" value="F:acyltransferase activity, transferring groups other than amino-acyl groups"/>
    <property type="evidence" value="ECO:0007669"/>
    <property type="project" value="TreeGrafter"/>
</dbReference>
<keyword evidence="2" id="KW-1133">Transmembrane helix</keyword>
<keyword evidence="4" id="KW-1185">Reference proteome</keyword>
<accession>A0A4R2J1V0</accession>
<dbReference type="PANTHER" id="PTHR48098">
    <property type="entry name" value="ENTEROCHELIN ESTERASE-RELATED"/>
    <property type="match status" value="1"/>
</dbReference>
<evidence type="ECO:0000313" key="3">
    <source>
        <dbReference type="EMBL" id="TCO50748.1"/>
    </source>
</evidence>
<dbReference type="Pfam" id="PF00756">
    <property type="entry name" value="Esterase"/>
    <property type="match status" value="1"/>
</dbReference>
<evidence type="ECO:0000256" key="1">
    <source>
        <dbReference type="SAM" id="MobiDB-lite"/>
    </source>
</evidence>
<dbReference type="EMBL" id="SLWS01000013">
    <property type="protein sequence ID" value="TCO50748.1"/>
    <property type="molecule type" value="Genomic_DNA"/>
</dbReference>
<evidence type="ECO:0000256" key="2">
    <source>
        <dbReference type="SAM" id="Phobius"/>
    </source>
</evidence>
<dbReference type="AlphaFoldDB" id="A0A4R2J1V0"/>
<dbReference type="Gene3D" id="3.40.50.1820">
    <property type="entry name" value="alpha/beta hydrolase"/>
    <property type="match status" value="1"/>
</dbReference>
<dbReference type="SUPFAM" id="SSF53474">
    <property type="entry name" value="alpha/beta-Hydrolases"/>
    <property type="match status" value="1"/>
</dbReference>
<gene>
    <name evidence="3" type="ORF">EV192_113128</name>
</gene>
<keyword evidence="2" id="KW-0472">Membrane</keyword>
<sequence>MGTRADVLLVKTMCVAIGGRTGVDEDGTEQEERRRMSRRSVLVAGTAGLATASLVLGSATGVIPLADMVGDVLGMSSRPAVGPDGIKRQERVYSHQRHKEVDLVTILPSDTPAKNLPVCLLLHGLHGHASNAAPTGLAQRLATEAANGTIPPFAFVAVDGGDNYWHENQRGDNPMGMLLEEVPAWLKARGLGDANGVPFACAGISMGGFGALLYGRRRHEAGRPAQAIAAISPGLLTSWREMSTRKAFRDTADWAALDPLRNVDKLGKVPVGIWCGTEDHFIEGTRKFIKLANPEVRYTGPGTHSDAFYRGIVPSVLGFLGKHTPATAQG</sequence>
<feature type="transmembrane region" description="Helical" evidence="2">
    <location>
        <begin position="41"/>
        <end position="66"/>
    </location>
</feature>
<proteinExistence type="predicted"/>
<dbReference type="InterPro" id="IPR000801">
    <property type="entry name" value="Esterase-like"/>
</dbReference>
<organism evidence="3 4">
    <name type="scientific">Actinocrispum wychmicini</name>
    <dbReference type="NCBI Taxonomy" id="1213861"/>
    <lineage>
        <taxon>Bacteria</taxon>
        <taxon>Bacillati</taxon>
        <taxon>Actinomycetota</taxon>
        <taxon>Actinomycetes</taxon>
        <taxon>Pseudonocardiales</taxon>
        <taxon>Pseudonocardiaceae</taxon>
        <taxon>Actinocrispum</taxon>
    </lineage>
</organism>
<reference evidence="3 4" key="1">
    <citation type="submission" date="2019-03" db="EMBL/GenBank/DDBJ databases">
        <title>Genomic Encyclopedia of Type Strains, Phase IV (KMG-IV): sequencing the most valuable type-strain genomes for metagenomic binning, comparative biology and taxonomic classification.</title>
        <authorList>
            <person name="Goeker M."/>
        </authorList>
    </citation>
    <scope>NUCLEOTIDE SEQUENCE [LARGE SCALE GENOMIC DNA]</scope>
    <source>
        <strain evidence="3 4">DSM 45934</strain>
    </source>
</reference>
<dbReference type="Proteomes" id="UP000295680">
    <property type="component" value="Unassembled WGS sequence"/>
</dbReference>